<evidence type="ECO:0000256" key="7">
    <source>
        <dbReference type="ARBA" id="ARBA00077223"/>
    </source>
</evidence>
<dbReference type="GO" id="GO:0010008">
    <property type="term" value="C:endosome membrane"/>
    <property type="evidence" value="ECO:0007669"/>
    <property type="project" value="TreeGrafter"/>
</dbReference>
<dbReference type="Proteomes" id="UP001064489">
    <property type="component" value="Chromosome 9"/>
</dbReference>
<dbReference type="CDD" id="cd17300">
    <property type="entry name" value="PIPKc_PIKfyve"/>
    <property type="match status" value="1"/>
</dbReference>
<evidence type="ECO:0000256" key="4">
    <source>
        <dbReference type="ARBA" id="ARBA00022777"/>
    </source>
</evidence>
<dbReference type="Gene3D" id="3.30.800.10">
    <property type="entry name" value="Phosphatidylinositol Phosphate Kinase II Beta"/>
    <property type="match status" value="1"/>
</dbReference>
<feature type="domain" description="PIPK" evidence="10">
    <location>
        <begin position="1429"/>
        <end position="1752"/>
    </location>
</feature>
<keyword evidence="4 8" id="KW-0418">Kinase</keyword>
<evidence type="ECO:0000259" key="10">
    <source>
        <dbReference type="PROSITE" id="PS51455"/>
    </source>
</evidence>
<keyword evidence="2 8" id="KW-0808">Transferase</keyword>
<dbReference type="Gene3D" id="3.30.810.10">
    <property type="entry name" value="2-Layer Sandwich"/>
    <property type="match status" value="1"/>
</dbReference>
<name>A0AAD5P681_ACENE</name>
<dbReference type="Pfam" id="PF00118">
    <property type="entry name" value="Cpn60_TCP1"/>
    <property type="match status" value="1"/>
</dbReference>
<dbReference type="SUPFAM" id="SSF56104">
    <property type="entry name" value="SAICAR synthase-like"/>
    <property type="match status" value="1"/>
</dbReference>
<evidence type="ECO:0000256" key="1">
    <source>
        <dbReference type="ARBA" id="ARBA00012009"/>
    </source>
</evidence>
<dbReference type="FunFam" id="3.30.810.10:FF:000001">
    <property type="entry name" value="1-phosphatidylinositol 3-phosphate 5-kinase FAB1"/>
    <property type="match status" value="1"/>
</dbReference>
<evidence type="ECO:0000256" key="6">
    <source>
        <dbReference type="ARBA" id="ARBA00023464"/>
    </source>
</evidence>
<evidence type="ECO:0000256" key="9">
    <source>
        <dbReference type="SAM" id="MobiDB-lite"/>
    </source>
</evidence>
<keyword evidence="12" id="KW-1185">Reference proteome</keyword>
<sequence length="1792" mass="201406">MVGRNPKRRYEGYFLRCLVSMAPTVPKSKKSSTFDYKNEDFNKPKESLEVVADFRAKSPNDLPKNFIYIFFNEKIVVCRKRKWNRIGNSNLIGIDLEIGAKIHRIFFAPFDCFRCDQGRTSSIIDQVLGFLLHEMCRMCHHCGSEVTKSKEEKRKQENVNSFNLNGEGPIWSCSFCGEKQVREYMKQDRSTPFSTPMISPTTSLSSSDRSYSSCSEFSVDANLYDRGDQEEGTANSYKEEMNFRMNSRLQKSHLERSVNGLDRSSTVTRSSLKDGGKDNYSDIVRDVEIVQPSSGQEAKNNDVEKISKSLDDESEISHSVDYEMDVRIWEPPEPEDPEGDLEGSVAYNDDDDECGDGTKWGKPSCLSHFRDEGSWRFKFKEEKQRAMEEVISGKLKHIVNQLLISVGVVSLGNNGENWVDIVTYLSWEAASSLKPDAVAGKAVDPNGYVKVKCIATGDRNQSQVIKGLVFKKHAAHKHMPTKFKNPKLLLIRGMLSQSSNGLSSFNAMEQEKGYLKSVMEMIEMCQPNVVLVEKSVSRDIQESILAKGMTLVFDMKLHRLERVARCTGSPILSSDTLTSQKLKQCDSFHIEKFVEEHASFSEGGKRPSKTLMFIEGCPTHLGCTVLLKGSNSDELKKIKYAVQCAVVMAYHLILETSFLVDQRAMFSTIPFAVVADVLRTDEQYPTLENGNSNVPCLDNSTVETGSSTIDIPISNGLHEDTFNANSGFEGDSILSYEPYNPAIFSGFSSLSASLKKVIGDSFPLSSAASYPPLSSYFGLLGREPNGGQITEEVPVTSVFEDSDNCEMEAKSSSDEEKPFDEQPPLLSACSEAPLMKNDCGADDNQLQSKEGANAALDSQSILVLMSRRNALKGTICEQSHFSHIMFYKNFDIPLGKFLQDNLLNQRSHCNTCGELPESHFYYYAHHNKQLTIQVKRLPDRKFLPGQAEGRLWMWSRCGKCKTGNGVSKTTKRVLISTASCNLSFGKFLELSFCYHSSSSRLSSCGHSLRRDFLYFFGLGPMVAMFRYSSVTNYTVSMPPQKLEFNNSINKEWLKGEFQNLYTIGMFLFTEVESSLKQIGSRFIGSMLNLRGSWKEFSVIIEMLKQERSAFEVGLQNAVAKNGNPNEAFHKLLSLNRIRWELFLESCIWDKRLHSLLLPDPDLVINGGPEKGVQEQPKSKLEGTAFGGNEGPEDNSEIGYKVSIDSGNLKVKSDISANSNEFLVKEIQVDGPIQSDVFEKTTLGGSRPNGLANQDFTVKPIDSSNHYSGDDKLQVEKTIPNFADLLNNDPIADPNASERIMSPCSILSNLEKLNGWFWMPFSELQQIYMKDLQRGYVPKFESVSSYTPDHMPAVYKVICEEGSRLHIPLGTDNYLVSDYEGELSSIIACALTLLKDIPLSTVVFNEDRKKDGEMTVKRTESLRNLIRIPTITSPHWSINGSSDSDSIHSAPSISSEESRLSSFDGLNLLESLVPPEILSPEVSFGASKSLGKGKYSVKCLYANQFRDLRSRCCPSELDYIDSLSRCRNWDAKGGKSKSFFAKTLDDRLIIKEIKKTEFDSFDKFAQHYFKYMNESFDLGNQTCLAKVLGIYQVTVRQPKSGKEVRHDLMVMENLTYGRSIVRQYDLKGALHARYNSVADGSGDVLLDQNFVNDMNNSPVYVSNKAKCLLQRAVWNDTSFLNSIDVMDYSLLVGVDTRRQVLVCGIIDYLRQYTWDKHLETWVKSSLVPKNVLPTVISPKEYKKRFRNFMSTHFLSVPDHWCSEESPDLCELCGVKGDDFSKSENGKVENGFSP</sequence>
<dbReference type="EMBL" id="JAJSOW010000001">
    <property type="protein sequence ID" value="KAI9201012.1"/>
    <property type="molecule type" value="Genomic_DNA"/>
</dbReference>
<evidence type="ECO:0000313" key="11">
    <source>
        <dbReference type="EMBL" id="KAI9201012.1"/>
    </source>
</evidence>
<evidence type="ECO:0000256" key="5">
    <source>
        <dbReference type="ARBA" id="ARBA00022840"/>
    </source>
</evidence>
<dbReference type="SUPFAM" id="SSF52029">
    <property type="entry name" value="GroEL apical domain-like"/>
    <property type="match status" value="1"/>
</dbReference>
<dbReference type="PANTHER" id="PTHR45748:SF4">
    <property type="entry name" value="1-PHOSPHATIDYLINOSITOL-3-PHOSPHATE 5-KINASE FAB1D-RELATED"/>
    <property type="match status" value="1"/>
</dbReference>
<dbReference type="FunFam" id="3.50.7.10:FF:000007">
    <property type="entry name" value="1-phosphatidylinositol 3-phosphate 5-kinase isoform X1"/>
    <property type="match status" value="1"/>
</dbReference>
<reference evidence="11" key="1">
    <citation type="journal article" date="2022" name="Plant J.">
        <title>Strategies of tolerance reflected in two North American maple genomes.</title>
        <authorList>
            <person name="McEvoy S.L."/>
            <person name="Sezen U.U."/>
            <person name="Trouern-Trend A."/>
            <person name="McMahon S.M."/>
            <person name="Schaberg P.G."/>
            <person name="Yang J."/>
            <person name="Wegrzyn J.L."/>
            <person name="Swenson N.G."/>
        </authorList>
    </citation>
    <scope>NUCLEOTIDE SEQUENCE</scope>
    <source>
        <strain evidence="11">91603</strain>
    </source>
</reference>
<feature type="region of interest" description="Disordered" evidence="9">
    <location>
        <begin position="188"/>
        <end position="207"/>
    </location>
</feature>
<dbReference type="InterPro" id="IPR044769">
    <property type="entry name" value="PIKfyve_PIPKc"/>
</dbReference>
<reference evidence="11" key="2">
    <citation type="submission" date="2023-02" db="EMBL/GenBank/DDBJ databases">
        <authorList>
            <person name="Swenson N.G."/>
            <person name="Wegrzyn J.L."/>
            <person name="Mcevoy S.L."/>
        </authorList>
    </citation>
    <scope>NUCLEOTIDE SEQUENCE</scope>
    <source>
        <strain evidence="11">91603</strain>
        <tissue evidence="11">Leaf</tissue>
    </source>
</reference>
<comment type="caution">
    <text evidence="11">The sequence shown here is derived from an EMBL/GenBank/DDBJ whole genome shotgun (WGS) entry which is preliminary data.</text>
</comment>
<comment type="subunit">
    <text evidence="6">Component of the PI(3,5)P2 regulatory complex at least composed of ATG18, SAC/FIG4, FAB1 and VAC14.</text>
</comment>
<evidence type="ECO:0000313" key="12">
    <source>
        <dbReference type="Proteomes" id="UP001064489"/>
    </source>
</evidence>
<feature type="region of interest" description="Disordered" evidence="9">
    <location>
        <begin position="254"/>
        <end position="279"/>
    </location>
</feature>
<dbReference type="InterPro" id="IPR027409">
    <property type="entry name" value="GroEL-like_apical_dom_sf"/>
</dbReference>
<dbReference type="InterPro" id="IPR002498">
    <property type="entry name" value="PInositol-4-P-4/5-kinase_core"/>
</dbReference>
<evidence type="ECO:0000256" key="3">
    <source>
        <dbReference type="ARBA" id="ARBA00022741"/>
    </source>
</evidence>
<dbReference type="InterPro" id="IPR002423">
    <property type="entry name" value="Cpn60/GroEL/TCP-1"/>
</dbReference>
<organism evidence="11 12">
    <name type="scientific">Acer negundo</name>
    <name type="common">Box elder</name>
    <dbReference type="NCBI Taxonomy" id="4023"/>
    <lineage>
        <taxon>Eukaryota</taxon>
        <taxon>Viridiplantae</taxon>
        <taxon>Streptophyta</taxon>
        <taxon>Embryophyta</taxon>
        <taxon>Tracheophyta</taxon>
        <taxon>Spermatophyta</taxon>
        <taxon>Magnoliopsida</taxon>
        <taxon>eudicotyledons</taxon>
        <taxon>Gunneridae</taxon>
        <taxon>Pentapetalae</taxon>
        <taxon>rosids</taxon>
        <taxon>malvids</taxon>
        <taxon>Sapindales</taxon>
        <taxon>Sapindaceae</taxon>
        <taxon>Hippocastanoideae</taxon>
        <taxon>Acereae</taxon>
        <taxon>Acer</taxon>
    </lineage>
</organism>
<dbReference type="PANTHER" id="PTHR45748">
    <property type="entry name" value="1-PHOSPHATIDYLINOSITOL 3-PHOSPHATE 5-KINASE-RELATED"/>
    <property type="match status" value="1"/>
</dbReference>
<dbReference type="CDD" id="cd03334">
    <property type="entry name" value="Fab1_TCP"/>
    <property type="match status" value="1"/>
</dbReference>
<feature type="region of interest" description="Disordered" evidence="9">
    <location>
        <begin position="1168"/>
        <end position="1195"/>
    </location>
</feature>
<feature type="compositionally biased region" description="Low complexity" evidence="9">
    <location>
        <begin position="194"/>
        <end position="207"/>
    </location>
</feature>
<dbReference type="SMART" id="SM00330">
    <property type="entry name" value="PIPKc"/>
    <property type="match status" value="1"/>
</dbReference>
<dbReference type="PROSITE" id="PS51455">
    <property type="entry name" value="PIPK"/>
    <property type="match status" value="1"/>
</dbReference>
<keyword evidence="3 8" id="KW-0547">Nucleotide-binding</keyword>
<proteinExistence type="predicted"/>
<keyword evidence="5 8" id="KW-0067">ATP-binding</keyword>
<dbReference type="GO" id="GO:0000285">
    <property type="term" value="F:1-phosphatidylinositol-3-phosphate 5-kinase activity"/>
    <property type="evidence" value="ECO:0007669"/>
    <property type="project" value="UniProtKB-EC"/>
</dbReference>
<dbReference type="InterPro" id="IPR027483">
    <property type="entry name" value="PInositol-4-P-4/5-kinase_C_sf"/>
</dbReference>
<dbReference type="InterPro" id="IPR027484">
    <property type="entry name" value="PInositol-4-P-5-kinase_N"/>
</dbReference>
<dbReference type="Pfam" id="PF01504">
    <property type="entry name" value="PIP5K"/>
    <property type="match status" value="1"/>
</dbReference>
<evidence type="ECO:0000256" key="2">
    <source>
        <dbReference type="ARBA" id="ARBA00022679"/>
    </source>
</evidence>
<dbReference type="Gene3D" id="3.50.7.10">
    <property type="entry name" value="GroEL"/>
    <property type="match status" value="1"/>
</dbReference>
<accession>A0AAD5P681</accession>
<dbReference type="GO" id="GO:0005524">
    <property type="term" value="F:ATP binding"/>
    <property type="evidence" value="ECO:0007669"/>
    <property type="project" value="UniProtKB-UniRule"/>
</dbReference>
<protein>
    <recommendedName>
        <fullName evidence="1">1-phosphatidylinositol-3-phosphate 5-kinase</fullName>
        <ecNumber evidence="1">2.7.1.150</ecNumber>
    </recommendedName>
    <alternativeName>
        <fullName evidence="7">Phosphatidylinositol 3-phosphate 5-kinase type III</fullName>
    </alternativeName>
</protein>
<dbReference type="FunFam" id="3.30.800.10:FF:000007">
    <property type="entry name" value="Putative 1-phosphatidylinositol-4-phosphate 5-kinase/ zinc ion binding family"/>
    <property type="match status" value="1"/>
</dbReference>
<evidence type="ECO:0000256" key="8">
    <source>
        <dbReference type="PROSITE-ProRule" id="PRU00781"/>
    </source>
</evidence>
<gene>
    <name evidence="11" type="ORF">LWI28_016577</name>
</gene>
<dbReference type="GO" id="GO:0046854">
    <property type="term" value="P:phosphatidylinositol phosphate biosynthetic process"/>
    <property type="evidence" value="ECO:0007669"/>
    <property type="project" value="TreeGrafter"/>
</dbReference>
<dbReference type="EC" id="2.7.1.150" evidence="1"/>